<dbReference type="STRING" id="672.VV93_v1c36930"/>
<name>Q7MEH5_VIBVY</name>
<dbReference type="GO" id="GO:0003677">
    <property type="term" value="F:DNA binding"/>
    <property type="evidence" value="ECO:0007669"/>
    <property type="project" value="UniProtKB-KW"/>
</dbReference>
<dbReference type="InterPro" id="IPR014710">
    <property type="entry name" value="RmlC-like_jellyroll"/>
</dbReference>
<dbReference type="PANTHER" id="PTHR46797">
    <property type="entry name" value="HTH-TYPE TRANSCRIPTIONAL REGULATOR"/>
    <property type="match status" value="1"/>
</dbReference>
<gene>
    <name evidence="3" type="ordered locus">VVA0695</name>
</gene>
<dbReference type="InterPro" id="IPR050807">
    <property type="entry name" value="TransReg_Diox_bact_type"/>
</dbReference>
<dbReference type="GO" id="GO:0005829">
    <property type="term" value="C:cytosol"/>
    <property type="evidence" value="ECO:0007669"/>
    <property type="project" value="TreeGrafter"/>
</dbReference>
<dbReference type="eggNOG" id="COG1426">
    <property type="taxonomic scope" value="Bacteria"/>
</dbReference>
<evidence type="ECO:0000256" key="1">
    <source>
        <dbReference type="ARBA" id="ARBA00023125"/>
    </source>
</evidence>
<dbReference type="GO" id="GO:0003700">
    <property type="term" value="F:DNA-binding transcription factor activity"/>
    <property type="evidence" value="ECO:0007669"/>
    <property type="project" value="TreeGrafter"/>
</dbReference>
<dbReference type="PROSITE" id="PS50943">
    <property type="entry name" value="HTH_CROC1"/>
    <property type="match status" value="1"/>
</dbReference>
<dbReference type="SUPFAM" id="SSF47413">
    <property type="entry name" value="lambda repressor-like DNA-binding domains"/>
    <property type="match status" value="1"/>
</dbReference>
<dbReference type="Pfam" id="PF07883">
    <property type="entry name" value="Cupin_2"/>
    <property type="match status" value="1"/>
</dbReference>
<dbReference type="InterPro" id="IPR011051">
    <property type="entry name" value="RmlC_Cupin_sf"/>
</dbReference>
<evidence type="ECO:0000313" key="3">
    <source>
        <dbReference type="EMBL" id="BAC96721.1"/>
    </source>
</evidence>
<sequence length="232" mass="26545">MDFSPLYASCTMFCKQEAYKKHEGFMSEELYDEYPSLTLAKESQEQNIEPLKLGQRIKEVRSRLGITLEEASQRTGLARSTLSKIENEQISPTFQAMQKLAHGLKIDMPQLFEPPRKKVATGRRDITLAGQGKPHPTQTYEHELLATQLSNKKMMPFKSVVHARTFEEYGDWVRHDGEEFLLILSGAVQFYSEFYEPVVLSEGDSVYYDANMGHMLVSVSEEDAHILWVTAK</sequence>
<dbReference type="HOGENOM" id="CLU_085376_3_0_6"/>
<dbReference type="Gene3D" id="2.60.120.10">
    <property type="entry name" value="Jelly Rolls"/>
    <property type="match status" value="1"/>
</dbReference>
<dbReference type="CDD" id="cd00093">
    <property type="entry name" value="HTH_XRE"/>
    <property type="match status" value="1"/>
</dbReference>
<dbReference type="InterPro" id="IPR010982">
    <property type="entry name" value="Lambda_DNA-bd_dom_sf"/>
</dbReference>
<dbReference type="PANTHER" id="PTHR46797:SF20">
    <property type="entry name" value="BLR4304 PROTEIN"/>
    <property type="match status" value="1"/>
</dbReference>
<dbReference type="AlphaFoldDB" id="Q7MEH5"/>
<dbReference type="InterPro" id="IPR013096">
    <property type="entry name" value="Cupin_2"/>
</dbReference>
<feature type="domain" description="HTH cro/C1-type" evidence="2">
    <location>
        <begin position="57"/>
        <end position="111"/>
    </location>
</feature>
<dbReference type="SMART" id="SM00530">
    <property type="entry name" value="HTH_XRE"/>
    <property type="match status" value="1"/>
</dbReference>
<dbReference type="Gene3D" id="1.10.260.40">
    <property type="entry name" value="lambda repressor-like DNA-binding domains"/>
    <property type="match status" value="1"/>
</dbReference>
<dbReference type="Pfam" id="PF01381">
    <property type="entry name" value="HTH_3"/>
    <property type="match status" value="1"/>
</dbReference>
<dbReference type="Proteomes" id="UP000002675">
    <property type="component" value="Chromosome II"/>
</dbReference>
<dbReference type="InterPro" id="IPR001387">
    <property type="entry name" value="Cro/C1-type_HTH"/>
</dbReference>
<evidence type="ECO:0000313" key="4">
    <source>
        <dbReference type="Proteomes" id="UP000002675"/>
    </source>
</evidence>
<reference evidence="3 4" key="1">
    <citation type="journal article" date="2003" name="Genome Res.">
        <title>Comparative genome analysis of Vibrio vulnificus, a marine pathogen.</title>
        <authorList>
            <person name="Chen C.Y."/>
            <person name="Wu K.M."/>
            <person name="Chang Y.C."/>
            <person name="Chang C.H."/>
            <person name="Tsai H.C."/>
            <person name="Liao T.L."/>
            <person name="Liu Y.M."/>
            <person name="Chen H.J."/>
            <person name="Shen A.B."/>
            <person name="Li J.C."/>
            <person name="Su T.L."/>
            <person name="Shao C.P."/>
            <person name="Lee C.T."/>
            <person name="Hor L.I."/>
            <person name="Tsai S.F."/>
        </authorList>
    </citation>
    <scope>NUCLEOTIDE SEQUENCE [LARGE SCALE GENOMIC DNA]</scope>
    <source>
        <strain evidence="3 4">YJ016</strain>
    </source>
</reference>
<evidence type="ECO:0000259" key="2">
    <source>
        <dbReference type="PROSITE" id="PS50943"/>
    </source>
</evidence>
<protein>
    <submittedName>
        <fullName evidence="3">Predicted transcriptional regulator</fullName>
    </submittedName>
</protein>
<organism evidence="3 4">
    <name type="scientific">Vibrio vulnificus (strain YJ016)</name>
    <dbReference type="NCBI Taxonomy" id="196600"/>
    <lineage>
        <taxon>Bacteria</taxon>
        <taxon>Pseudomonadati</taxon>
        <taxon>Pseudomonadota</taxon>
        <taxon>Gammaproteobacteria</taxon>
        <taxon>Vibrionales</taxon>
        <taxon>Vibrionaceae</taxon>
        <taxon>Vibrio</taxon>
    </lineage>
</organism>
<proteinExistence type="predicted"/>
<dbReference type="EMBL" id="BA000038">
    <property type="protein sequence ID" value="BAC96721.1"/>
    <property type="molecule type" value="Genomic_DNA"/>
</dbReference>
<dbReference type="KEGG" id="vvy:VVA0695"/>
<dbReference type="CDD" id="cd02209">
    <property type="entry name" value="cupin_XRE_C"/>
    <property type="match status" value="1"/>
</dbReference>
<dbReference type="SUPFAM" id="SSF51182">
    <property type="entry name" value="RmlC-like cupins"/>
    <property type="match status" value="1"/>
</dbReference>
<keyword evidence="1" id="KW-0238">DNA-binding</keyword>
<accession>Q7MEH5</accession>